<dbReference type="AlphaFoldDB" id="A0AA39CP91"/>
<feature type="compositionally biased region" description="Low complexity" evidence="1">
    <location>
        <begin position="501"/>
        <end position="518"/>
    </location>
</feature>
<feature type="compositionally biased region" description="Polar residues" evidence="1">
    <location>
        <begin position="733"/>
        <end position="776"/>
    </location>
</feature>
<accession>A0AA39CP91</accession>
<dbReference type="Proteomes" id="UP001172673">
    <property type="component" value="Unassembled WGS sequence"/>
</dbReference>
<evidence type="ECO:0000256" key="2">
    <source>
        <dbReference type="SAM" id="SignalP"/>
    </source>
</evidence>
<feature type="region of interest" description="Disordered" evidence="1">
    <location>
        <begin position="483"/>
        <end position="530"/>
    </location>
</feature>
<evidence type="ECO:0000313" key="4">
    <source>
        <dbReference type="Proteomes" id="UP001172673"/>
    </source>
</evidence>
<feature type="compositionally biased region" description="Pro residues" evidence="1">
    <location>
        <begin position="689"/>
        <end position="726"/>
    </location>
</feature>
<reference evidence="3" key="1">
    <citation type="submission" date="2022-10" db="EMBL/GenBank/DDBJ databases">
        <title>Culturing micro-colonial fungi from biological soil crusts in the Mojave desert and describing Neophaeococcomyces mojavensis, and introducing the new genera and species Taxawa tesnikishii.</title>
        <authorList>
            <person name="Kurbessoian T."/>
            <person name="Stajich J.E."/>
        </authorList>
    </citation>
    <scope>NUCLEOTIDE SEQUENCE</scope>
    <source>
        <strain evidence="3">TK_41</strain>
    </source>
</reference>
<evidence type="ECO:0000256" key="1">
    <source>
        <dbReference type="SAM" id="MobiDB-lite"/>
    </source>
</evidence>
<organism evidence="3 4">
    <name type="scientific">Cladophialophora chaetospira</name>
    <dbReference type="NCBI Taxonomy" id="386627"/>
    <lineage>
        <taxon>Eukaryota</taxon>
        <taxon>Fungi</taxon>
        <taxon>Dikarya</taxon>
        <taxon>Ascomycota</taxon>
        <taxon>Pezizomycotina</taxon>
        <taxon>Eurotiomycetes</taxon>
        <taxon>Chaetothyriomycetidae</taxon>
        <taxon>Chaetothyriales</taxon>
        <taxon>Herpotrichiellaceae</taxon>
        <taxon>Cladophialophora</taxon>
    </lineage>
</organism>
<feature type="chain" id="PRO_5041433415" evidence="2">
    <location>
        <begin position="34"/>
        <end position="1166"/>
    </location>
</feature>
<feature type="compositionally biased region" description="Low complexity" evidence="1">
    <location>
        <begin position="870"/>
        <end position="879"/>
    </location>
</feature>
<evidence type="ECO:0000313" key="3">
    <source>
        <dbReference type="EMBL" id="KAJ9616794.1"/>
    </source>
</evidence>
<dbReference type="EMBL" id="JAPDRK010000001">
    <property type="protein sequence ID" value="KAJ9616794.1"/>
    <property type="molecule type" value="Genomic_DNA"/>
</dbReference>
<feature type="compositionally biased region" description="Acidic residues" evidence="1">
    <location>
        <begin position="779"/>
        <end position="799"/>
    </location>
</feature>
<sequence>MVPVSSLSNLTLEKLLLLLALAFSFALLTPATAQVPAKNCPPPAILPSYTTSISRYPTSVATQTLTTTINNVPSPYTRVVTRTITKSELWTVTSDPVGVPTLLYNCAKMPNICANLDTYPPASIRKSGSVWSIDNPSGEIALHFDKDADRKENRRKLTCPNKADGSMYGGSWHNRNSCPKGLRAPVVQGTGSHVDLNGNPIVPAIWGYRLRPGAGVTFVDTARNAIADGANNFRGLLWSCEEFPPATNIEGGEGARTGCAPHKRGPLPDTLPRPVLPLQQSEQNWQSSAHNYLRRIVRSDGRAVDGVYLFKFRVEYDASPQAGATTLFFYQRANRATRQWGPGRREEAYSADRFVKVAKALYHHPHEAKHHWRAVNHALLHLSSDAGSMLNKAPRPDDSQISTMPLTSLSNSSALKLFQTPHDPHPRSVPWWGPNATLSSLSDQRWNYSYPLGLSPNLFPTMCTTTETEIMIVTVTQTLASNVSGSEVPPDHLSSSEGIANSTNGISTTDTITSTPGTVSSASGTMPSASDTVPSTLTAVFSSVIVAPTTRTSSAAEVTTGIVPLNTSTFSSEDRSETISSSLPLPSGSENGASHFCSLFPYDTLCPDLPPDDEDGSGHFCSSFPALCPPFPPGDGNSFVYFCSIFPYHTLCPPSSGEDGGDDGGAQLDRCLFPAFCDSSGPELNPGLELPPIPGPPPVPGGGLPPPGGGSPPPDPPPPGPPPPSPGLSNLGTQITNTPQEMPSGQVSSSPNESDPSLTTQRTTPVSTASSAQLTCTGDPDDGGDDCDDGDGHDDDCDDSSSSNGPAELKTNQATTLQLSNQPGSVVSSFTTTAQISTSTLTTESITLSSVTSSSTTTLPTSEDSDSEDTAAVRGTRTAVSTTVSVQTSTIIVFSRITDSDSKGVSILGPFTDVSTLVISPPIIVPETITETLLGTFTEITETVTLVEGTPATSKVITETITMAVAAGEVRPYTTTFPPAPEVTQSPFTVTLMTGTPASLTTITTLITVPFNNDIHTITRTAGPAVSSTDNVPQFISDQASTMSQQTLPPSEPDKVSCSVARGLLDPLRIENFPPQAQEFCDKLSAAEELKSWNGEFFIGQVIIDECYQANFHAYKTPGCDSHVFGENCPEAFTKIFRRCILGNMQDGCYNYVLNLYPRPPAEGRC</sequence>
<keyword evidence="4" id="KW-1185">Reference proteome</keyword>
<name>A0AA39CP91_9EURO</name>
<feature type="region of interest" description="Disordered" evidence="1">
    <location>
        <begin position="682"/>
        <end position="808"/>
    </location>
</feature>
<gene>
    <name evidence="3" type="ORF">H2200_000513</name>
</gene>
<proteinExistence type="predicted"/>
<feature type="compositionally biased region" description="Polar residues" evidence="1">
    <location>
        <begin position="519"/>
        <end position="530"/>
    </location>
</feature>
<comment type="caution">
    <text evidence="3">The sequence shown here is derived from an EMBL/GenBank/DDBJ whole genome shotgun (WGS) entry which is preliminary data.</text>
</comment>
<feature type="compositionally biased region" description="Low complexity" evidence="1">
    <location>
        <begin position="850"/>
        <end position="862"/>
    </location>
</feature>
<feature type="signal peptide" evidence="2">
    <location>
        <begin position="1"/>
        <end position="33"/>
    </location>
</feature>
<feature type="region of interest" description="Disordered" evidence="1">
    <location>
        <begin position="850"/>
        <end position="879"/>
    </location>
</feature>
<protein>
    <submittedName>
        <fullName evidence="3">Uncharacterized protein</fullName>
    </submittedName>
</protein>
<keyword evidence="2" id="KW-0732">Signal</keyword>